<organism evidence="3 4">
    <name type="scientific">Ceratopteris richardii</name>
    <name type="common">Triangle waterfern</name>
    <dbReference type="NCBI Taxonomy" id="49495"/>
    <lineage>
        <taxon>Eukaryota</taxon>
        <taxon>Viridiplantae</taxon>
        <taxon>Streptophyta</taxon>
        <taxon>Embryophyta</taxon>
        <taxon>Tracheophyta</taxon>
        <taxon>Polypodiopsida</taxon>
        <taxon>Polypodiidae</taxon>
        <taxon>Polypodiales</taxon>
        <taxon>Pteridineae</taxon>
        <taxon>Pteridaceae</taxon>
        <taxon>Parkerioideae</taxon>
        <taxon>Ceratopteris</taxon>
    </lineage>
</organism>
<dbReference type="AlphaFoldDB" id="A0A8T2RL69"/>
<dbReference type="InterPro" id="IPR046431">
    <property type="entry name" value="FAF_dom"/>
</dbReference>
<dbReference type="PANTHER" id="PTHR33155:SF75">
    <property type="entry name" value="OS02G0750800 PROTEIN"/>
    <property type="match status" value="1"/>
</dbReference>
<dbReference type="Proteomes" id="UP000825935">
    <property type="component" value="Chromosome 26"/>
</dbReference>
<evidence type="ECO:0000259" key="2">
    <source>
        <dbReference type="Pfam" id="PF11250"/>
    </source>
</evidence>
<reference evidence="3" key="1">
    <citation type="submission" date="2021-08" db="EMBL/GenBank/DDBJ databases">
        <title>WGS assembly of Ceratopteris richardii.</title>
        <authorList>
            <person name="Marchant D.B."/>
            <person name="Chen G."/>
            <person name="Jenkins J."/>
            <person name="Shu S."/>
            <person name="Leebens-Mack J."/>
            <person name="Grimwood J."/>
            <person name="Schmutz J."/>
            <person name="Soltis P."/>
            <person name="Soltis D."/>
            <person name="Chen Z.-H."/>
        </authorList>
    </citation>
    <scope>NUCLEOTIDE SEQUENCE</scope>
    <source>
        <strain evidence="3">Whitten #5841</strain>
        <tissue evidence="3">Leaf</tissue>
    </source>
</reference>
<dbReference type="PANTHER" id="PTHR33155">
    <property type="entry name" value="FANTASTIC FOUR-LIKE PROTEIN (DUF3049)"/>
    <property type="match status" value="1"/>
</dbReference>
<feature type="domain" description="FAF" evidence="2">
    <location>
        <begin position="242"/>
        <end position="298"/>
    </location>
</feature>
<gene>
    <name evidence="3" type="ORF">KP509_26G016300</name>
</gene>
<dbReference type="Pfam" id="PF11250">
    <property type="entry name" value="FAF"/>
    <property type="match status" value="1"/>
</dbReference>
<proteinExistence type="inferred from homology"/>
<name>A0A8T2RL69_CERRI</name>
<dbReference type="EMBL" id="CM035431">
    <property type="protein sequence ID" value="KAH7296263.1"/>
    <property type="molecule type" value="Genomic_DNA"/>
</dbReference>
<evidence type="ECO:0000313" key="3">
    <source>
        <dbReference type="EMBL" id="KAH7296263.1"/>
    </source>
</evidence>
<comment type="caution">
    <text evidence="3">The sequence shown here is derived from an EMBL/GenBank/DDBJ whole genome shotgun (WGS) entry which is preliminary data.</text>
</comment>
<evidence type="ECO:0000256" key="1">
    <source>
        <dbReference type="ARBA" id="ARBA00008690"/>
    </source>
</evidence>
<keyword evidence="4" id="KW-1185">Reference proteome</keyword>
<dbReference type="OrthoDB" id="676808at2759"/>
<sequence length="732" mass="82273">MQEKASKFEPFFALPYHASEILRTWEPPSSQEVRAAATSVMRVLSPPVCQYTYGYSDQPASFSCIRNDTCYSFARSNPRIVLESCAVDRKPATVHQSKEMAGHPSNISIDDGSVASKLLQFNAKTTSSFSVELLKSKDIVRESPYQKSMKVKQMKLQHCAEALGMESFDAPSSFNRTIDEYSRCTELAVVDDRLSSLVEAAPKVSRQQPLVISVTSRIPLDNAAIEKNATYRYPRNTKRNASFPPPLSHLLPSSSSTDSLCCSLRPSRRDGRFILRKVTVPCTNYLYANRRNGRLTLHAFSSDELVNEENVDSEQQRQQRSIANGELRESAVLHVKKKKVMQERIRITQELNHRNADQRCLHDEIIKQHRGCNLYGIPDRSFKASVNTVMHDITRNLRGLHILSAIAEDSSVQGVECISRRCGVEYLSAVEVASHHFLTYGNLHSREVWSSVTDRNWNNKMAADIFATISYEILAKRSVYLHPHRARSKITPALLLYASNFFLQSMECVAKEWSLSPRKVSKSVPRVALMAGLKSVFQCESAESIFVKERLAALGVRLMMILSHEYVKTRKHDDECSIYRKKAETCFPNTGYSRVIESTDVCADNLHSSSCKNQLRKNVIKACSPSAAEIEYIKKYGATEVIDSCLVSDINDGRTANVEGLRSVKKVSISLHPVSSPLGLLAFLPPAQLPPATLPFSHTDEWLQILHSKDRCEYSESSSIDFIKPQCIATRS</sequence>
<accession>A0A8T2RL69</accession>
<evidence type="ECO:0000313" key="4">
    <source>
        <dbReference type="Proteomes" id="UP000825935"/>
    </source>
</evidence>
<comment type="similarity">
    <text evidence="1">Belongs to the fantastic four family.</text>
</comment>
<protein>
    <recommendedName>
        <fullName evidence="2">FAF domain-containing protein</fullName>
    </recommendedName>
</protein>
<dbReference type="InterPro" id="IPR021410">
    <property type="entry name" value="FAF"/>
</dbReference>